<comment type="caution">
    <text evidence="2">The sequence shown here is derived from an EMBL/GenBank/DDBJ whole genome shotgun (WGS) entry which is preliminary data.</text>
</comment>
<evidence type="ECO:0000313" key="3">
    <source>
        <dbReference type="Proteomes" id="UP000576225"/>
    </source>
</evidence>
<organism evidence="2 3">
    <name type="scientific">Victivallis vadensis</name>
    <dbReference type="NCBI Taxonomy" id="172901"/>
    <lineage>
        <taxon>Bacteria</taxon>
        <taxon>Pseudomonadati</taxon>
        <taxon>Lentisphaerota</taxon>
        <taxon>Lentisphaeria</taxon>
        <taxon>Victivallales</taxon>
        <taxon>Victivallaceae</taxon>
        <taxon>Victivallis</taxon>
    </lineage>
</organism>
<sequence length="559" mass="62471">MPFTLSPAKLRIEIRRPLTRITSAGAVGLPPGGIFHLPAGIPLDLDFGREYVGSLRFVKQGNGKLHLRYGEIPEELSCCPEDAACPWYELPRDTVTENGTIVIRRRAFRYLRLFSENGEVDLRNLEFRTEEWPLEMRGRFHCSNPRLEQIWELCRHTIRLCTQDYLEDGVKRDTLLWIGDARVEAQCLYALSGDSEPVRRSLLLMANSQRSDGMIPACCSCGGGNRGADAPYMFPGEAKAPETELTTYCADFLSMLKEYYLYSGDRKSAEELFDTALRQARYLVRPGWWEPFAGVLLAPEAKFWNPPEDVINDAASALAAVLCGLKDFLKTAGMLGQTSSVSDIAGRTEQLAAILRSRYLDPSDHLLRMPNPEETVNFTGQSFALSGGLISRREAAAGFTALLTGKQPAAFPSDGMSRYRMLKGLFEAGLGNAALHEIEQCWGFMLDHGASTTWEKINLYKPDRFLRHLRGSRCHGWSAGPSALFSRFLLGVRIEEPGCGFLRISPDLYGLDWMDGIFPTPYGDISITADPRNIRIQAPRGVRIEVPGRQSPQQKIFLS</sequence>
<dbReference type="GO" id="GO:0005975">
    <property type="term" value="P:carbohydrate metabolic process"/>
    <property type="evidence" value="ECO:0007669"/>
    <property type="project" value="InterPro"/>
</dbReference>
<dbReference type="AlphaFoldDB" id="A0A848B8L0"/>
<dbReference type="PANTHER" id="PTHR34987">
    <property type="entry name" value="C, PUTATIVE (AFU_ORTHOLOGUE AFUA_3G02880)-RELATED"/>
    <property type="match status" value="1"/>
</dbReference>
<accession>A0A848B8L0</accession>
<evidence type="ECO:0000313" key="2">
    <source>
        <dbReference type="EMBL" id="NMD89362.1"/>
    </source>
</evidence>
<feature type="domain" description="Alpha-L-rhamnosidase six-hairpin glycosidase" evidence="1">
    <location>
        <begin position="137"/>
        <end position="485"/>
    </location>
</feature>
<gene>
    <name evidence="2" type="ORF">HF882_22510</name>
</gene>
<dbReference type="InterPro" id="IPR012341">
    <property type="entry name" value="6hp_glycosidase-like_sf"/>
</dbReference>
<dbReference type="Gene3D" id="2.60.120.260">
    <property type="entry name" value="Galactose-binding domain-like"/>
    <property type="match status" value="1"/>
</dbReference>
<dbReference type="Proteomes" id="UP000576225">
    <property type="component" value="Unassembled WGS sequence"/>
</dbReference>
<dbReference type="RefSeq" id="WP_168964263.1">
    <property type="nucleotide sequence ID" value="NZ_JABAEW010000110.1"/>
</dbReference>
<dbReference type="EMBL" id="JABAEW010000110">
    <property type="protein sequence ID" value="NMD89362.1"/>
    <property type="molecule type" value="Genomic_DNA"/>
</dbReference>
<dbReference type="InterPro" id="IPR035396">
    <property type="entry name" value="Bac_rhamnosid6H"/>
</dbReference>
<dbReference type="PANTHER" id="PTHR34987:SF4">
    <property type="entry name" value="ALPHA-L-RHAMNOSIDASE C-TERMINAL DOMAIN-CONTAINING PROTEIN"/>
    <property type="match status" value="1"/>
</dbReference>
<dbReference type="Pfam" id="PF17389">
    <property type="entry name" value="Bac_rhamnosid6H"/>
    <property type="match status" value="1"/>
</dbReference>
<dbReference type="Gene3D" id="2.60.420.10">
    <property type="entry name" value="Maltose phosphorylase, domain 3"/>
    <property type="match status" value="1"/>
</dbReference>
<evidence type="ECO:0000259" key="1">
    <source>
        <dbReference type="Pfam" id="PF17389"/>
    </source>
</evidence>
<name>A0A848B8L0_9BACT</name>
<reference evidence="2 3" key="1">
    <citation type="submission" date="2020-04" db="EMBL/GenBank/DDBJ databases">
        <authorList>
            <person name="Hitch T.C.A."/>
            <person name="Wylensek D."/>
            <person name="Clavel T."/>
        </authorList>
    </citation>
    <scope>NUCLEOTIDE SEQUENCE [LARGE SCALE GENOMIC DNA]</scope>
    <source>
        <strain evidence="2 3">COR2-253-APC-1A</strain>
    </source>
</reference>
<dbReference type="Gene3D" id="1.50.10.10">
    <property type="match status" value="1"/>
</dbReference>
<proteinExistence type="predicted"/>
<protein>
    <recommendedName>
        <fullName evidence="1">Alpha-L-rhamnosidase six-hairpin glycosidase domain-containing protein</fullName>
    </recommendedName>
</protein>
<dbReference type="InterPro" id="IPR008928">
    <property type="entry name" value="6-hairpin_glycosidase_sf"/>
</dbReference>
<dbReference type="SUPFAM" id="SSF48208">
    <property type="entry name" value="Six-hairpin glycosidases"/>
    <property type="match status" value="1"/>
</dbReference>